<dbReference type="Gene3D" id="3.40.630.190">
    <property type="entry name" value="LCP protein"/>
    <property type="match status" value="1"/>
</dbReference>
<dbReference type="PANTHER" id="PTHR33392">
    <property type="entry name" value="POLYISOPRENYL-TEICHOIC ACID--PEPTIDOGLYCAN TEICHOIC ACID TRANSFERASE TAGU"/>
    <property type="match status" value="1"/>
</dbReference>
<reference evidence="3" key="1">
    <citation type="submission" date="2022-10" db="EMBL/GenBank/DDBJ databases">
        <title>The complete genomes of actinobacterial strains from the NBC collection.</title>
        <authorList>
            <person name="Joergensen T.S."/>
            <person name="Alvarez Arevalo M."/>
            <person name="Sterndorff E.B."/>
            <person name="Faurdal D."/>
            <person name="Vuksanovic O."/>
            <person name="Mourched A.-S."/>
            <person name="Charusanti P."/>
            <person name="Shaw S."/>
            <person name="Blin K."/>
            <person name="Weber T."/>
        </authorList>
    </citation>
    <scope>NUCLEOTIDE SEQUENCE</scope>
    <source>
        <strain evidence="3">NBC_00256</strain>
    </source>
</reference>
<dbReference type="InterPro" id="IPR050922">
    <property type="entry name" value="LytR/CpsA/Psr_CW_biosynth"/>
</dbReference>
<evidence type="ECO:0000256" key="1">
    <source>
        <dbReference type="ARBA" id="ARBA00006068"/>
    </source>
</evidence>
<evidence type="ECO:0000259" key="2">
    <source>
        <dbReference type="Pfam" id="PF03816"/>
    </source>
</evidence>
<dbReference type="PANTHER" id="PTHR33392:SF6">
    <property type="entry name" value="POLYISOPRENYL-TEICHOIC ACID--PEPTIDOGLYCAN TEICHOIC ACID TRANSFERASE TAGU"/>
    <property type="match status" value="1"/>
</dbReference>
<sequence>MLLAGLAVFGLQALTDRYDRTVLKEQLLAPDARNARTDLSGPLNYLLIGTDRRPGDTNPEQRADTILIVHVPAGLRQAYLVSIPRDLLVAIPAANGYAGGQDKINAAYEHGGGGESGAQLLSATLARLTGLRFDGAALVDFSGIRQVVDLLGGVRMCVDREVRSIHTNRVFSPGCRQMNGAEALDYVRQRYDLPGGDYDRQRHQQQLLRAMLDRAGETRLRTNPVKLDQVIRAVGDSLTVDTNGVALEDLLFALRGLPPDALKGVQVPSYPQVIDEVSYVVLDNGGNGLFDAVRGTRMPDWAQANPRWVVRL</sequence>
<evidence type="ECO:0000313" key="4">
    <source>
        <dbReference type="Proteomes" id="UP001432190"/>
    </source>
</evidence>
<organism evidence="3 4">
    <name type="scientific">Micromonospora globbae</name>
    <dbReference type="NCBI Taxonomy" id="1894969"/>
    <lineage>
        <taxon>Bacteria</taxon>
        <taxon>Bacillati</taxon>
        <taxon>Actinomycetota</taxon>
        <taxon>Actinomycetes</taxon>
        <taxon>Micromonosporales</taxon>
        <taxon>Micromonosporaceae</taxon>
        <taxon>Micromonospora</taxon>
    </lineage>
</organism>
<evidence type="ECO:0000313" key="3">
    <source>
        <dbReference type="EMBL" id="WUP48844.1"/>
    </source>
</evidence>
<name>A0ABZ1S4J8_9ACTN</name>
<keyword evidence="4" id="KW-1185">Reference proteome</keyword>
<feature type="domain" description="Cell envelope-related transcriptional attenuator" evidence="2">
    <location>
        <begin position="62"/>
        <end position="215"/>
    </location>
</feature>
<dbReference type="RefSeq" id="WP_192902286.1">
    <property type="nucleotide sequence ID" value="NZ_CP108084.1"/>
</dbReference>
<dbReference type="Pfam" id="PF03816">
    <property type="entry name" value="LytR_cpsA_psr"/>
    <property type="match status" value="1"/>
</dbReference>
<protein>
    <submittedName>
        <fullName evidence="3">LCP family protein</fullName>
    </submittedName>
</protein>
<gene>
    <name evidence="3" type="ORF">OG994_25200</name>
</gene>
<accession>A0ABZ1S4J8</accession>
<proteinExistence type="inferred from homology"/>
<comment type="similarity">
    <text evidence="1">Belongs to the LytR/CpsA/Psr (LCP) family.</text>
</comment>
<dbReference type="InterPro" id="IPR004474">
    <property type="entry name" value="LytR_CpsA_psr"/>
</dbReference>
<dbReference type="NCBIfam" id="TIGR00350">
    <property type="entry name" value="lytR_cpsA_psr"/>
    <property type="match status" value="1"/>
</dbReference>
<dbReference type="Proteomes" id="UP001432190">
    <property type="component" value="Chromosome"/>
</dbReference>
<dbReference type="EMBL" id="CP108084">
    <property type="protein sequence ID" value="WUP48844.1"/>
    <property type="molecule type" value="Genomic_DNA"/>
</dbReference>